<evidence type="ECO:0000313" key="2">
    <source>
        <dbReference type="EMBL" id="ACY13294.1"/>
    </source>
</evidence>
<dbReference type="eggNOG" id="COG3501">
    <property type="taxonomic scope" value="Bacteria"/>
</dbReference>
<organism evidence="2 3">
    <name type="scientific">Haliangium ochraceum (strain DSM 14365 / JCM 11303 / SMP-2)</name>
    <dbReference type="NCBI Taxonomy" id="502025"/>
    <lineage>
        <taxon>Bacteria</taxon>
        <taxon>Pseudomonadati</taxon>
        <taxon>Myxococcota</taxon>
        <taxon>Polyangia</taxon>
        <taxon>Haliangiales</taxon>
        <taxon>Kofleriaceae</taxon>
        <taxon>Haliangium</taxon>
    </lineage>
</organism>
<dbReference type="HOGENOM" id="CLU_1414414_0_0_7"/>
<gene>
    <name evidence="2" type="ordered locus">Hoch_0663</name>
</gene>
<sequence>MNHFDHFDDGLGAETRLLGMYLGYVTARDDPEGLGRVRVCVPGVLEPHSAWAWPLGTAGGGSKDCGLFAVPALGAEVAVLFCQGDVDAPHYLCAHWGKPDGASEVPAEAQGQPDNRVLATPTFRIELDETPGARKLKLTNRATGDHLVLDAESNTVTLAATTALTVRAAGAVRIEAATVTIAGRVVRPIPEPI</sequence>
<dbReference type="RefSeq" id="WP_012825921.1">
    <property type="nucleotide sequence ID" value="NC_013440.1"/>
</dbReference>
<evidence type="ECO:0000259" key="1">
    <source>
        <dbReference type="Pfam" id="PF04717"/>
    </source>
</evidence>
<dbReference type="SUPFAM" id="SSF69255">
    <property type="entry name" value="gp5 N-terminal domain-like"/>
    <property type="match status" value="1"/>
</dbReference>
<dbReference type="InterPro" id="IPR006531">
    <property type="entry name" value="Gp5/Vgr_OB"/>
</dbReference>
<dbReference type="AlphaFoldDB" id="D0LLS7"/>
<keyword evidence="3" id="KW-1185">Reference proteome</keyword>
<dbReference type="STRING" id="502025.Hoch_0663"/>
<dbReference type="KEGG" id="hoh:Hoch_0663"/>
<name>D0LLS7_HALO1</name>
<protein>
    <recommendedName>
        <fullName evidence="1">Gp5/Type VI secretion system Vgr protein OB-fold domain-containing protein</fullName>
    </recommendedName>
</protein>
<dbReference type="Gene3D" id="2.40.50.230">
    <property type="entry name" value="Gp5 N-terminal domain"/>
    <property type="match status" value="1"/>
</dbReference>
<feature type="domain" description="Gp5/Type VI secretion system Vgr protein OB-fold" evidence="1">
    <location>
        <begin position="21"/>
        <end position="96"/>
    </location>
</feature>
<proteinExistence type="predicted"/>
<accession>D0LLS7</accession>
<dbReference type="OrthoDB" id="5384115at2"/>
<reference evidence="2 3" key="1">
    <citation type="journal article" date="2010" name="Stand. Genomic Sci.">
        <title>Complete genome sequence of Haliangium ochraceum type strain (SMP-2).</title>
        <authorList>
            <consortium name="US DOE Joint Genome Institute (JGI-PGF)"/>
            <person name="Ivanova N."/>
            <person name="Daum C."/>
            <person name="Lang E."/>
            <person name="Abt B."/>
            <person name="Kopitz M."/>
            <person name="Saunders E."/>
            <person name="Lapidus A."/>
            <person name="Lucas S."/>
            <person name="Glavina Del Rio T."/>
            <person name="Nolan M."/>
            <person name="Tice H."/>
            <person name="Copeland A."/>
            <person name="Cheng J.F."/>
            <person name="Chen F."/>
            <person name="Bruce D."/>
            <person name="Goodwin L."/>
            <person name="Pitluck S."/>
            <person name="Mavromatis K."/>
            <person name="Pati A."/>
            <person name="Mikhailova N."/>
            <person name="Chen A."/>
            <person name="Palaniappan K."/>
            <person name="Land M."/>
            <person name="Hauser L."/>
            <person name="Chang Y.J."/>
            <person name="Jeffries C.D."/>
            <person name="Detter J.C."/>
            <person name="Brettin T."/>
            <person name="Rohde M."/>
            <person name="Goker M."/>
            <person name="Bristow J."/>
            <person name="Markowitz V."/>
            <person name="Eisen J.A."/>
            <person name="Hugenholtz P."/>
            <person name="Kyrpides N.C."/>
            <person name="Klenk H.P."/>
        </authorList>
    </citation>
    <scope>NUCLEOTIDE SEQUENCE [LARGE SCALE GENOMIC DNA]</scope>
    <source>
        <strain evidence="3">DSM 14365 / CIP 107738 / JCM 11303 / AJ 13395 / SMP-2</strain>
    </source>
</reference>
<evidence type="ECO:0000313" key="3">
    <source>
        <dbReference type="Proteomes" id="UP000001880"/>
    </source>
</evidence>
<dbReference type="InterPro" id="IPR037026">
    <property type="entry name" value="Vgr_OB-fold_dom_sf"/>
</dbReference>
<dbReference type="EMBL" id="CP001804">
    <property type="protein sequence ID" value="ACY13294.1"/>
    <property type="molecule type" value="Genomic_DNA"/>
</dbReference>
<dbReference type="Proteomes" id="UP000001880">
    <property type="component" value="Chromosome"/>
</dbReference>
<dbReference type="Pfam" id="PF04717">
    <property type="entry name" value="Phage_base_V"/>
    <property type="match status" value="1"/>
</dbReference>